<dbReference type="OrthoDB" id="75724at2759"/>
<dbReference type="Gene3D" id="2.60.40.10">
    <property type="entry name" value="Immunoglobulins"/>
    <property type="match status" value="1"/>
</dbReference>
<dbReference type="InterPro" id="IPR000535">
    <property type="entry name" value="MSP_dom"/>
</dbReference>
<evidence type="ECO:0000313" key="4">
    <source>
        <dbReference type="EMBL" id="KAH7284256.1"/>
    </source>
</evidence>
<reference evidence="4" key="1">
    <citation type="submission" date="2021-08" db="EMBL/GenBank/DDBJ databases">
        <title>WGS assembly of Ceratopteris richardii.</title>
        <authorList>
            <person name="Marchant D.B."/>
            <person name="Chen G."/>
            <person name="Jenkins J."/>
            <person name="Shu S."/>
            <person name="Leebens-Mack J."/>
            <person name="Grimwood J."/>
            <person name="Schmutz J."/>
            <person name="Soltis P."/>
            <person name="Soltis D."/>
            <person name="Chen Z.-H."/>
        </authorList>
    </citation>
    <scope>NUCLEOTIDE SEQUENCE</scope>
    <source>
        <strain evidence="4">Whitten #5841</strain>
        <tissue evidence="4">Leaf</tissue>
    </source>
</reference>
<evidence type="ECO:0000313" key="5">
    <source>
        <dbReference type="Proteomes" id="UP000825935"/>
    </source>
</evidence>
<dbReference type="Pfam" id="PF00635">
    <property type="entry name" value="Motile_Sperm"/>
    <property type="match status" value="1"/>
</dbReference>
<gene>
    <name evidence="4" type="ORF">KP509_34G045500</name>
</gene>
<dbReference type="PROSITE" id="PS50202">
    <property type="entry name" value="MSP"/>
    <property type="match status" value="1"/>
</dbReference>
<dbReference type="PANTHER" id="PTHR10809">
    <property type="entry name" value="VESICLE-ASSOCIATED MEMBRANE PROTEIN-ASSOCIATED PROTEIN"/>
    <property type="match status" value="1"/>
</dbReference>
<sequence length="231" mass="26669">MMGKKWKLLWIPFMREQKTPKARDISSECKTPAQKDGKRDSKKSAFSLFSSDSLLFMSPRLSISPRKRLHFFYEPGKQVSSPIKVKNTSRSCIAFKLQTNAPKSCFTRPSSGILTPGESVIISVVRFIEPPEQKRIKIKEKFKIISLKVKQGVQYTPEMFEEQRESVVVEENLEVIYLDPHQKSREREKLTKRLAEAEVAHQARKRNVDNKIQRTVAAGVVLDGRNQQHRQ</sequence>
<accession>A0A8T2QKD7</accession>
<dbReference type="SUPFAM" id="SSF49354">
    <property type="entry name" value="PapD-like"/>
    <property type="match status" value="1"/>
</dbReference>
<evidence type="ECO:0000259" key="3">
    <source>
        <dbReference type="PROSITE" id="PS50202"/>
    </source>
</evidence>
<name>A0A8T2QKD7_CERRI</name>
<comment type="caution">
    <text evidence="4">The sequence shown here is derived from an EMBL/GenBank/DDBJ whole genome shotgun (WGS) entry which is preliminary data.</text>
</comment>
<dbReference type="InterPro" id="IPR008962">
    <property type="entry name" value="PapD-like_sf"/>
</dbReference>
<dbReference type="Proteomes" id="UP000825935">
    <property type="component" value="Chromosome 34"/>
</dbReference>
<dbReference type="InterPro" id="IPR013783">
    <property type="entry name" value="Ig-like_fold"/>
</dbReference>
<keyword evidence="5" id="KW-1185">Reference proteome</keyword>
<organism evidence="4 5">
    <name type="scientific">Ceratopteris richardii</name>
    <name type="common">Triangle waterfern</name>
    <dbReference type="NCBI Taxonomy" id="49495"/>
    <lineage>
        <taxon>Eukaryota</taxon>
        <taxon>Viridiplantae</taxon>
        <taxon>Streptophyta</taxon>
        <taxon>Embryophyta</taxon>
        <taxon>Tracheophyta</taxon>
        <taxon>Polypodiopsida</taxon>
        <taxon>Polypodiidae</taxon>
        <taxon>Polypodiales</taxon>
        <taxon>Pteridineae</taxon>
        <taxon>Pteridaceae</taxon>
        <taxon>Parkerioideae</taxon>
        <taxon>Ceratopteris</taxon>
    </lineage>
</organism>
<evidence type="ECO:0000256" key="1">
    <source>
        <dbReference type="ARBA" id="ARBA00008932"/>
    </source>
</evidence>
<evidence type="ECO:0000256" key="2">
    <source>
        <dbReference type="SAM" id="MobiDB-lite"/>
    </source>
</evidence>
<feature type="domain" description="MSP" evidence="3">
    <location>
        <begin position="60"/>
        <end position="178"/>
    </location>
</feature>
<protein>
    <recommendedName>
        <fullName evidence="3">MSP domain-containing protein</fullName>
    </recommendedName>
</protein>
<dbReference type="GO" id="GO:0061817">
    <property type="term" value="P:endoplasmic reticulum-plasma membrane tethering"/>
    <property type="evidence" value="ECO:0007669"/>
    <property type="project" value="TreeGrafter"/>
</dbReference>
<dbReference type="EMBL" id="CM035439">
    <property type="protein sequence ID" value="KAH7284256.1"/>
    <property type="molecule type" value="Genomic_DNA"/>
</dbReference>
<proteinExistence type="inferred from homology"/>
<comment type="similarity">
    <text evidence="1">Belongs to the VAMP-associated protein (VAP) (TC 9.B.17) family.</text>
</comment>
<dbReference type="InterPro" id="IPR016763">
    <property type="entry name" value="VAP"/>
</dbReference>
<dbReference type="PANTHER" id="PTHR10809:SF58">
    <property type="entry name" value="VESICLE-ASSOCIATED PROTEIN 4-2"/>
    <property type="match status" value="1"/>
</dbReference>
<dbReference type="AlphaFoldDB" id="A0A8T2QKD7"/>
<feature type="region of interest" description="Disordered" evidence="2">
    <location>
        <begin position="18"/>
        <end position="39"/>
    </location>
</feature>
<dbReference type="GO" id="GO:0005789">
    <property type="term" value="C:endoplasmic reticulum membrane"/>
    <property type="evidence" value="ECO:0007669"/>
    <property type="project" value="InterPro"/>
</dbReference>
<dbReference type="GO" id="GO:0005886">
    <property type="term" value="C:plasma membrane"/>
    <property type="evidence" value="ECO:0007669"/>
    <property type="project" value="TreeGrafter"/>
</dbReference>
<dbReference type="GO" id="GO:0090158">
    <property type="term" value="P:endoplasmic reticulum membrane organization"/>
    <property type="evidence" value="ECO:0007669"/>
    <property type="project" value="TreeGrafter"/>
</dbReference>